<keyword evidence="3" id="KW-1185">Reference proteome</keyword>
<accession>A0ABW4JBZ2</accession>
<comment type="caution">
    <text evidence="2">The sequence shown here is derived from an EMBL/GenBank/DDBJ whole genome shotgun (WGS) entry which is preliminary data.</text>
</comment>
<dbReference type="Proteomes" id="UP001597079">
    <property type="component" value="Unassembled WGS sequence"/>
</dbReference>
<name>A0ABW4JBZ2_9BACL</name>
<dbReference type="EMBL" id="JBHUCX010000004">
    <property type="protein sequence ID" value="MFD1673239.1"/>
    <property type="molecule type" value="Genomic_DNA"/>
</dbReference>
<protein>
    <submittedName>
        <fullName evidence="2">Nuclease-related domain-containing protein</fullName>
    </submittedName>
</protein>
<evidence type="ECO:0000259" key="1">
    <source>
        <dbReference type="PROSITE" id="PS50965"/>
    </source>
</evidence>
<organism evidence="2 3">
    <name type="scientific">Alicyclobacillus fodiniaquatilis</name>
    <dbReference type="NCBI Taxonomy" id="1661150"/>
    <lineage>
        <taxon>Bacteria</taxon>
        <taxon>Bacillati</taxon>
        <taxon>Bacillota</taxon>
        <taxon>Bacilli</taxon>
        <taxon>Bacillales</taxon>
        <taxon>Alicyclobacillaceae</taxon>
        <taxon>Alicyclobacillus</taxon>
    </lineage>
</organism>
<dbReference type="InterPro" id="IPR011528">
    <property type="entry name" value="NERD"/>
</dbReference>
<proteinExistence type="predicted"/>
<feature type="domain" description="NERD" evidence="1">
    <location>
        <begin position="30"/>
        <end position="146"/>
    </location>
</feature>
<gene>
    <name evidence="2" type="ORF">ACFSB2_00700</name>
</gene>
<dbReference type="RefSeq" id="WP_377940596.1">
    <property type="nucleotide sequence ID" value="NZ_JBHUCX010000004.1"/>
</dbReference>
<evidence type="ECO:0000313" key="3">
    <source>
        <dbReference type="Proteomes" id="UP001597079"/>
    </source>
</evidence>
<dbReference type="PROSITE" id="PS50965">
    <property type="entry name" value="NERD"/>
    <property type="match status" value="1"/>
</dbReference>
<evidence type="ECO:0000313" key="2">
    <source>
        <dbReference type="EMBL" id="MFD1673239.1"/>
    </source>
</evidence>
<dbReference type="Pfam" id="PF08378">
    <property type="entry name" value="NERD"/>
    <property type="match status" value="1"/>
</dbReference>
<reference evidence="3" key="1">
    <citation type="journal article" date="2019" name="Int. J. Syst. Evol. Microbiol.">
        <title>The Global Catalogue of Microorganisms (GCM) 10K type strain sequencing project: providing services to taxonomists for standard genome sequencing and annotation.</title>
        <authorList>
            <consortium name="The Broad Institute Genomics Platform"/>
            <consortium name="The Broad Institute Genome Sequencing Center for Infectious Disease"/>
            <person name="Wu L."/>
            <person name="Ma J."/>
        </authorList>
    </citation>
    <scope>NUCLEOTIDE SEQUENCE [LARGE SCALE GENOMIC DNA]</scope>
    <source>
        <strain evidence="3">CGMCC 1.12286</strain>
    </source>
</reference>
<sequence>MIWWLLFVIIVIVVGIRLQRWQVARRGRRIGAIGEKAVALELAKLPRTYHVLNDLMLVKGDGRTAQIDHVVVSPYGIFVIETKFRHGAVEGHANEPKWRQQIGRDRHTFENPLRQNGVHVRTIKEHLPFVKQTALHPLVVFPNETTLHVHGAQHVIHLHQLLYAIRQAHSVLLADGEVQQAVQTLEKHLLIGAKAKRDHVRDIKAHRHS</sequence>